<name>A0ABT5VR64_9BACT</name>
<sequence length="201" mass="23375">MNDNSFISAMFEEIKKKISVIEKKLEQQNISPAQAESPAETEKKDKTITTNDLLALMQKIIIHCTQKEFQQIIPQLKDSNKELLERICDLQSNFQKEKCHPEILKKDTLINNLKLWKISSIIIAASLLFCVIIIKIENSRLTDNDLKFRYINSIHSIDSTGLQNIETLFHISRDEELINNIRKNVNEYESKAKKELFLKTN</sequence>
<comment type="caution">
    <text evidence="1">The sequence shown here is derived from an EMBL/GenBank/DDBJ whole genome shotgun (WGS) entry which is preliminary data.</text>
</comment>
<accession>A0ABT5VR64</accession>
<protein>
    <submittedName>
        <fullName evidence="1">Uncharacterized protein</fullName>
    </submittedName>
</protein>
<organism evidence="1 2">
    <name type="scientific">Paralabilibaculum antarcticum</name>
    <dbReference type="NCBI Taxonomy" id="2912572"/>
    <lineage>
        <taxon>Bacteria</taxon>
        <taxon>Pseudomonadati</taxon>
        <taxon>Bacteroidota</taxon>
        <taxon>Bacteroidia</taxon>
        <taxon>Marinilabiliales</taxon>
        <taxon>Marinifilaceae</taxon>
        <taxon>Paralabilibaculum</taxon>
    </lineage>
</organism>
<dbReference type="Proteomes" id="UP001528920">
    <property type="component" value="Unassembled WGS sequence"/>
</dbReference>
<keyword evidence="2" id="KW-1185">Reference proteome</keyword>
<reference evidence="1 2" key="1">
    <citation type="submission" date="2022-01" db="EMBL/GenBank/DDBJ databases">
        <title>Labilibaculum sp. nov, a marine bacterium isolated from Antarctica.</title>
        <authorList>
            <person name="Dai W."/>
        </authorList>
    </citation>
    <scope>NUCLEOTIDE SEQUENCE [LARGE SCALE GENOMIC DNA]</scope>
    <source>
        <strain evidence="1 2">DW002</strain>
    </source>
</reference>
<evidence type="ECO:0000313" key="2">
    <source>
        <dbReference type="Proteomes" id="UP001528920"/>
    </source>
</evidence>
<proteinExistence type="predicted"/>
<evidence type="ECO:0000313" key="1">
    <source>
        <dbReference type="EMBL" id="MDE5417919.1"/>
    </source>
</evidence>
<dbReference type="RefSeq" id="WP_275109255.1">
    <property type="nucleotide sequence ID" value="NZ_JAKJSC010000001.1"/>
</dbReference>
<dbReference type="EMBL" id="JAKJSC010000001">
    <property type="protein sequence ID" value="MDE5417919.1"/>
    <property type="molecule type" value="Genomic_DNA"/>
</dbReference>
<gene>
    <name evidence="1" type="ORF">L3049_07855</name>
</gene>